<dbReference type="SUPFAM" id="SSF56601">
    <property type="entry name" value="beta-lactamase/transpeptidase-like"/>
    <property type="match status" value="1"/>
</dbReference>
<dbReference type="Proteomes" id="UP000422572">
    <property type="component" value="Chromosome"/>
</dbReference>
<dbReference type="OrthoDB" id="9802627at2"/>
<proteinExistence type="inferred from homology"/>
<dbReference type="KEGG" id="sfic:EIZ62_14070"/>
<evidence type="ECO:0000256" key="4">
    <source>
        <dbReference type="SAM" id="SignalP"/>
    </source>
</evidence>
<dbReference type="GO" id="GO:0000270">
    <property type="term" value="P:peptidoglycan metabolic process"/>
    <property type="evidence" value="ECO:0007669"/>
    <property type="project" value="TreeGrafter"/>
</dbReference>
<dbReference type="PRINTS" id="PR00922">
    <property type="entry name" value="DADACBPTASE3"/>
</dbReference>
<sequence>MSRHVMRVTALALGLAGLLTASSLPAGAGPSDTGLKGAIDTILSDPRLDGAAAGVVVADAATGDSLYQRNGGDRLMPASNTKIATSVAAMALLGPEYRFRTEVLATARPKGGVLRGDLYLRGTGDPTTLARDYDALAARVAAAGVRRVAGRLVADDTRFDDNRLGRSWAADDESSYYSAQISPLTVAPDTDYDSGTVIVEASPAPRAGAKPLVALTPATRYVRVDNRATTVPAGRPGTLTVERAHGTNTITVKGEIPVQGTPTKEWITVQEPTGYAAAVFADALAAHGVRVTGPARLGVATPSAAKPLAVHTSMPLKDLMRPFMKLSNNMHAEALTKTIGHQVEGRGTWSAGLAAVDAYLRQEDVETATIRQVDGSGLSRMNLFPAAQLARLLVAVQDAPWYADWHASLPVACAPDRAEGGTLRSRMCGTPAALNARAKTGSLTGASALSGYVTDAGGRLLVYSVVLNNHLASSVKSIEDAIVVTLARSDTAANTIRPAAPQRARSAEPSAGLECSWRKPQPC</sequence>
<keyword evidence="6" id="KW-1185">Reference proteome</keyword>
<feature type="signal peptide" evidence="4">
    <location>
        <begin position="1"/>
        <end position="28"/>
    </location>
</feature>
<dbReference type="GO" id="GO:0006508">
    <property type="term" value="P:proteolysis"/>
    <property type="evidence" value="ECO:0007669"/>
    <property type="project" value="InterPro"/>
</dbReference>
<dbReference type="AlphaFoldDB" id="A0A6I6FE22"/>
<feature type="region of interest" description="Disordered" evidence="3">
    <location>
        <begin position="497"/>
        <end position="523"/>
    </location>
</feature>
<evidence type="ECO:0000313" key="6">
    <source>
        <dbReference type="Proteomes" id="UP000422572"/>
    </source>
</evidence>
<accession>A0A6I6FE22</accession>
<gene>
    <name evidence="5" type="primary">dacB</name>
    <name evidence="5" type="ORF">EIZ62_14070</name>
</gene>
<dbReference type="NCBIfam" id="TIGR00666">
    <property type="entry name" value="PBP4"/>
    <property type="match status" value="1"/>
</dbReference>
<dbReference type="Pfam" id="PF02113">
    <property type="entry name" value="Peptidase_S13"/>
    <property type="match status" value="1"/>
</dbReference>
<dbReference type="GO" id="GO:0009002">
    <property type="term" value="F:serine-type D-Ala-D-Ala carboxypeptidase activity"/>
    <property type="evidence" value="ECO:0007669"/>
    <property type="project" value="UniProtKB-EC"/>
</dbReference>
<name>A0A6I6FE22_9ACTN</name>
<evidence type="ECO:0000256" key="1">
    <source>
        <dbReference type="ARBA" id="ARBA00006096"/>
    </source>
</evidence>
<dbReference type="PANTHER" id="PTHR30023">
    <property type="entry name" value="D-ALANYL-D-ALANINE CARBOXYPEPTIDASE"/>
    <property type="match status" value="1"/>
</dbReference>
<keyword evidence="5" id="KW-0121">Carboxypeptidase</keyword>
<organism evidence="5 6">
    <name type="scientific">Streptomyces ficellus</name>
    <dbReference type="NCBI Taxonomy" id="1977088"/>
    <lineage>
        <taxon>Bacteria</taxon>
        <taxon>Bacillati</taxon>
        <taxon>Actinomycetota</taxon>
        <taxon>Actinomycetes</taxon>
        <taxon>Kitasatosporales</taxon>
        <taxon>Streptomycetaceae</taxon>
        <taxon>Streptomyces</taxon>
    </lineage>
</organism>
<reference evidence="5 6" key="1">
    <citation type="submission" date="2018-12" db="EMBL/GenBank/DDBJ databases">
        <title>Complete genome sequence of Streptomyces ficellus NRRL8067, the producer of ficellomycin, feldamycin and nojirimycin.</title>
        <authorList>
            <person name="Zhang H."/>
            <person name="Yue R."/>
            <person name="Liu Y."/>
            <person name="Li M."/>
            <person name="Mu H."/>
            <person name="Zhang J."/>
        </authorList>
    </citation>
    <scope>NUCLEOTIDE SEQUENCE [LARGE SCALE GENOMIC DNA]</scope>
    <source>
        <strain evidence="5 6">NRRL 8067</strain>
    </source>
</reference>
<feature type="chain" id="PRO_5026337300" evidence="4">
    <location>
        <begin position="29"/>
        <end position="523"/>
    </location>
</feature>
<dbReference type="InterPro" id="IPR000667">
    <property type="entry name" value="Peptidase_S13"/>
</dbReference>
<dbReference type="InterPro" id="IPR012338">
    <property type="entry name" value="Beta-lactam/transpept-like"/>
</dbReference>
<evidence type="ECO:0000256" key="3">
    <source>
        <dbReference type="SAM" id="MobiDB-lite"/>
    </source>
</evidence>
<evidence type="ECO:0000313" key="5">
    <source>
        <dbReference type="EMBL" id="QGV79257.1"/>
    </source>
</evidence>
<dbReference type="RefSeq" id="WP_156693009.1">
    <property type="nucleotide sequence ID" value="NZ_CP034279.1"/>
</dbReference>
<dbReference type="EC" id="3.4.16.4" evidence="5"/>
<dbReference type="EMBL" id="CP034279">
    <property type="protein sequence ID" value="QGV79257.1"/>
    <property type="molecule type" value="Genomic_DNA"/>
</dbReference>
<protein>
    <submittedName>
        <fullName evidence="5">D-alanyl-D-alanine carboxypeptidase/D-alanyl-D-alanine-endopeptidase</fullName>
        <ecNumber evidence="5">3.4.16.4</ecNumber>
    </submittedName>
</protein>
<evidence type="ECO:0000256" key="2">
    <source>
        <dbReference type="ARBA" id="ARBA00022801"/>
    </source>
</evidence>
<keyword evidence="5" id="KW-0645">Protease</keyword>
<dbReference type="PANTHER" id="PTHR30023:SF0">
    <property type="entry name" value="PENICILLIN-SENSITIVE CARBOXYPEPTIDASE A"/>
    <property type="match status" value="1"/>
</dbReference>
<dbReference type="Gene3D" id="3.50.80.20">
    <property type="entry name" value="D-Ala-D-Ala carboxypeptidase C, peptidase S13"/>
    <property type="match status" value="1"/>
</dbReference>
<comment type="similarity">
    <text evidence="1">Belongs to the peptidase S13 family.</text>
</comment>
<keyword evidence="2 5" id="KW-0378">Hydrolase</keyword>
<keyword evidence="4" id="KW-0732">Signal</keyword>
<dbReference type="Gene3D" id="3.40.710.10">
    <property type="entry name" value="DD-peptidase/beta-lactamase superfamily"/>
    <property type="match status" value="2"/>
</dbReference>